<keyword evidence="1 2" id="KW-0732">Signal</keyword>
<feature type="domain" description="PBP" evidence="3">
    <location>
        <begin position="25"/>
        <end position="256"/>
    </location>
</feature>
<evidence type="ECO:0000256" key="2">
    <source>
        <dbReference type="SAM" id="SignalP"/>
    </source>
</evidence>
<dbReference type="Pfam" id="PF12849">
    <property type="entry name" value="PBP_like_2"/>
    <property type="match status" value="1"/>
</dbReference>
<sequence>MIKMITRTLLILASSLMLLAACAPTHKQTITVSGSSTIAPLMVEIGKRFEAQHPDIRVDVQAGGSSRGIQDARSGLASIGMVSRSLNPDEQDLTPFIIANDGIAMIVHADNPLNGISSEQVVALYTGRLADWAELDAGTGRVVKVHKAEGRSTQELFLKHFKLDNAAVQPDLVIGDNQQGIKSVAGNPLAIGYVSIGSAEYEAKQGVAIKLLSLDGHVASTQGLLDGNYPLSRELNLVVHGEPDANTQALLAFAQSSEVADLVDQHAFIPAPRR</sequence>
<feature type="chain" id="PRO_5022756275" evidence="2">
    <location>
        <begin position="21"/>
        <end position="274"/>
    </location>
</feature>
<evidence type="ECO:0000313" key="4">
    <source>
        <dbReference type="EMBL" id="TXI31750.1"/>
    </source>
</evidence>
<dbReference type="InterPro" id="IPR050811">
    <property type="entry name" value="Phosphate_ABC_transporter"/>
</dbReference>
<dbReference type="Gene3D" id="3.40.190.10">
    <property type="entry name" value="Periplasmic binding protein-like II"/>
    <property type="match status" value="2"/>
</dbReference>
<dbReference type="EMBL" id="SSFO01000176">
    <property type="protein sequence ID" value="TXI31750.1"/>
    <property type="molecule type" value="Genomic_DNA"/>
</dbReference>
<dbReference type="SUPFAM" id="SSF53850">
    <property type="entry name" value="Periplasmic binding protein-like II"/>
    <property type="match status" value="1"/>
</dbReference>
<comment type="caution">
    <text evidence="4">The sequence shown here is derived from an EMBL/GenBank/DDBJ whole genome shotgun (WGS) entry which is preliminary data.</text>
</comment>
<dbReference type="InterPro" id="IPR024370">
    <property type="entry name" value="PBP_domain"/>
</dbReference>
<reference evidence="4 5" key="1">
    <citation type="submission" date="2018-09" db="EMBL/GenBank/DDBJ databases">
        <title>Metagenome Assembled Genomes from an Advanced Water Purification Facility.</title>
        <authorList>
            <person name="Stamps B.W."/>
            <person name="Spear J.R."/>
        </authorList>
    </citation>
    <scope>NUCLEOTIDE SEQUENCE [LARGE SCALE GENOMIC DNA]</scope>
    <source>
        <strain evidence="4">Bin_52_1</strain>
    </source>
</reference>
<gene>
    <name evidence="4" type="ORF">E6Q69_10505</name>
</gene>
<dbReference type="PROSITE" id="PS51257">
    <property type="entry name" value="PROKAR_LIPOPROTEIN"/>
    <property type="match status" value="1"/>
</dbReference>
<dbReference type="CDD" id="cd13653">
    <property type="entry name" value="PBP2_phosphate_like_1"/>
    <property type="match status" value="1"/>
</dbReference>
<dbReference type="PANTHER" id="PTHR30570">
    <property type="entry name" value="PERIPLASMIC PHOSPHATE BINDING COMPONENT OF PHOSPHATE ABC TRANSPORTER"/>
    <property type="match status" value="1"/>
</dbReference>
<evidence type="ECO:0000259" key="3">
    <source>
        <dbReference type="Pfam" id="PF12849"/>
    </source>
</evidence>
<dbReference type="AlphaFoldDB" id="A0A5C7W2T9"/>
<name>A0A5C7W2T9_AQUAC</name>
<evidence type="ECO:0000256" key="1">
    <source>
        <dbReference type="ARBA" id="ARBA00022729"/>
    </source>
</evidence>
<dbReference type="PANTHER" id="PTHR30570:SF1">
    <property type="entry name" value="PHOSPHATE-BINDING PROTEIN PSTS"/>
    <property type="match status" value="1"/>
</dbReference>
<organism evidence="4 5">
    <name type="scientific">Aquipseudomonas alcaligenes</name>
    <name type="common">Pseudomonas alcaligenes</name>
    <dbReference type="NCBI Taxonomy" id="43263"/>
    <lineage>
        <taxon>Bacteria</taxon>
        <taxon>Pseudomonadati</taxon>
        <taxon>Pseudomonadota</taxon>
        <taxon>Gammaproteobacteria</taxon>
        <taxon>Pseudomonadales</taxon>
        <taxon>Pseudomonadaceae</taxon>
        <taxon>Aquipseudomonas</taxon>
    </lineage>
</organism>
<protein>
    <submittedName>
        <fullName evidence="4">Phosphate ABC transporter substrate-binding protein</fullName>
    </submittedName>
</protein>
<feature type="signal peptide" evidence="2">
    <location>
        <begin position="1"/>
        <end position="20"/>
    </location>
</feature>
<accession>A0A5C7W2T9</accession>
<evidence type="ECO:0000313" key="5">
    <source>
        <dbReference type="Proteomes" id="UP000321110"/>
    </source>
</evidence>
<dbReference type="Proteomes" id="UP000321110">
    <property type="component" value="Unassembled WGS sequence"/>
</dbReference>
<proteinExistence type="predicted"/>